<proteinExistence type="predicted"/>
<dbReference type="Proteomes" id="UP001209540">
    <property type="component" value="Unassembled WGS sequence"/>
</dbReference>
<reference evidence="2" key="2">
    <citation type="submission" date="2023-02" db="EMBL/GenBank/DDBJ databases">
        <authorList>
            <consortium name="DOE Joint Genome Institute"/>
            <person name="Mondo S.J."/>
            <person name="Chang Y."/>
            <person name="Wang Y."/>
            <person name="Ahrendt S."/>
            <person name="Andreopoulos W."/>
            <person name="Barry K."/>
            <person name="Beard J."/>
            <person name="Benny G.L."/>
            <person name="Blankenship S."/>
            <person name="Bonito G."/>
            <person name="Cuomo C."/>
            <person name="Desiro A."/>
            <person name="Gervers K.A."/>
            <person name="Hundley H."/>
            <person name="Kuo A."/>
            <person name="LaButti K."/>
            <person name="Lang B.F."/>
            <person name="Lipzen A."/>
            <person name="O'Donnell K."/>
            <person name="Pangilinan J."/>
            <person name="Reynolds N."/>
            <person name="Sandor L."/>
            <person name="Smith M.W."/>
            <person name="Tsang A."/>
            <person name="Grigoriev I.V."/>
            <person name="Stajich J.E."/>
            <person name="Spatafora J.W."/>
        </authorList>
    </citation>
    <scope>NUCLEOTIDE SEQUENCE</scope>
    <source>
        <strain evidence="2">RSA 2281</strain>
    </source>
</reference>
<dbReference type="InterPro" id="IPR032675">
    <property type="entry name" value="LRR_dom_sf"/>
</dbReference>
<protein>
    <recommendedName>
        <fullName evidence="1">F-box domain-containing protein</fullName>
    </recommendedName>
</protein>
<dbReference type="InterPro" id="IPR036047">
    <property type="entry name" value="F-box-like_dom_sf"/>
</dbReference>
<dbReference type="Gene3D" id="3.80.10.10">
    <property type="entry name" value="Ribonuclease Inhibitor"/>
    <property type="match status" value="1"/>
</dbReference>
<dbReference type="PROSITE" id="PS50181">
    <property type="entry name" value="FBOX"/>
    <property type="match status" value="1"/>
</dbReference>
<dbReference type="SUPFAM" id="SSF52047">
    <property type="entry name" value="RNI-like"/>
    <property type="match status" value="1"/>
</dbReference>
<dbReference type="Pfam" id="PF00646">
    <property type="entry name" value="F-box"/>
    <property type="match status" value="1"/>
</dbReference>
<dbReference type="AlphaFoldDB" id="A0AAD5KCK5"/>
<evidence type="ECO:0000259" key="1">
    <source>
        <dbReference type="PROSITE" id="PS50181"/>
    </source>
</evidence>
<evidence type="ECO:0000313" key="3">
    <source>
        <dbReference type="Proteomes" id="UP001209540"/>
    </source>
</evidence>
<comment type="caution">
    <text evidence="2">The sequence shown here is derived from an EMBL/GenBank/DDBJ whole genome shotgun (WGS) entry which is preliminary data.</text>
</comment>
<evidence type="ECO:0000313" key="2">
    <source>
        <dbReference type="EMBL" id="KAI9262134.1"/>
    </source>
</evidence>
<dbReference type="InterPro" id="IPR001810">
    <property type="entry name" value="F-box_dom"/>
</dbReference>
<keyword evidence="3" id="KW-1185">Reference proteome</keyword>
<organism evidence="2 3">
    <name type="scientific">Phascolomyces articulosus</name>
    <dbReference type="NCBI Taxonomy" id="60185"/>
    <lineage>
        <taxon>Eukaryota</taxon>
        <taxon>Fungi</taxon>
        <taxon>Fungi incertae sedis</taxon>
        <taxon>Mucoromycota</taxon>
        <taxon>Mucoromycotina</taxon>
        <taxon>Mucoromycetes</taxon>
        <taxon>Mucorales</taxon>
        <taxon>Lichtheimiaceae</taxon>
        <taxon>Phascolomyces</taxon>
    </lineage>
</organism>
<reference evidence="2" key="1">
    <citation type="journal article" date="2022" name="IScience">
        <title>Evolution of zygomycete secretomes and the origins of terrestrial fungal ecologies.</title>
        <authorList>
            <person name="Chang Y."/>
            <person name="Wang Y."/>
            <person name="Mondo S."/>
            <person name="Ahrendt S."/>
            <person name="Andreopoulos W."/>
            <person name="Barry K."/>
            <person name="Beard J."/>
            <person name="Benny G.L."/>
            <person name="Blankenship S."/>
            <person name="Bonito G."/>
            <person name="Cuomo C."/>
            <person name="Desiro A."/>
            <person name="Gervers K.A."/>
            <person name="Hundley H."/>
            <person name="Kuo A."/>
            <person name="LaButti K."/>
            <person name="Lang B.F."/>
            <person name="Lipzen A."/>
            <person name="O'Donnell K."/>
            <person name="Pangilinan J."/>
            <person name="Reynolds N."/>
            <person name="Sandor L."/>
            <person name="Smith M.E."/>
            <person name="Tsang A."/>
            <person name="Grigoriev I.V."/>
            <person name="Stajich J.E."/>
            <person name="Spatafora J.W."/>
        </authorList>
    </citation>
    <scope>NUCLEOTIDE SEQUENCE</scope>
    <source>
        <strain evidence="2">RSA 2281</strain>
    </source>
</reference>
<dbReference type="Gene3D" id="1.20.1280.50">
    <property type="match status" value="1"/>
</dbReference>
<dbReference type="SUPFAM" id="SSF81383">
    <property type="entry name" value="F-box domain"/>
    <property type="match status" value="1"/>
</dbReference>
<name>A0AAD5KCK5_9FUNG</name>
<accession>A0AAD5KCK5</accession>
<dbReference type="EMBL" id="JAIXMP010000014">
    <property type="protein sequence ID" value="KAI9262134.1"/>
    <property type="molecule type" value="Genomic_DNA"/>
</dbReference>
<sequence length="715" mass="83032">MEESDQEELEKYFKYNVDPSTIFDQLKDSFIQAEQAFDEGSYHTAVARSTKGLDILMAIKNKLLYIRMKTRQHQNEIHKACGDAESLETINESDIRKPVYLAHLLMKDERMPDVIDTCNTVLKNQNNVILYKNGLLSKDGYEKLMTLKGKAIEKSDQRVDLMKRLPRELTTLILNQLDLNDILHCMHVARHWQKKIIHCPIAILRNIIFPNQTKICVKIPSTLMYTYLQQLSDRIIRNLTIAPMYSSIYDLFNFLENVKFYHLRSLTINMDIRRKQVTTLLKTNSNILEEVYLYNNYSVPPLNEVLDICPNLKLLCYCGSLLQDEPSWDHEYHPQRQQQTYPSLISLQLYTYTFRTEDIKHLLEFAVNLKDFTITDYELNSDTLKTIRQYGKHLHHICIDSTTFASNPLDHDDDYLPMDIVRYKCSIDVQDCYEEMTGPFVLSMLNNMEYKPEALALSVLDDYIDNSQKWGPLANVTLPNLRYLKVSFTRETEQIFTDMILQCPTLEEIILYRLGCPPNIILHAVKSLPRLQSFAVENTYKEASDADICTTKINDKAIRHFFLHHVALGDASTLEHVRLRYISEFEPETFKVLVKIKHLKTLHLAGSHLIHHPDHTMGSVMKDMGKAFIPPELEMLVLEMMLHTLTDGDLKGLDCPTITLHTLEDVTLDGIRKMIESAQKLKGLVIHDWKGLYESDLMDLAKKENIHLSVTHQFL</sequence>
<gene>
    <name evidence="2" type="ORF">BDA99DRAFT_537480</name>
</gene>
<feature type="domain" description="F-box" evidence="1">
    <location>
        <begin position="159"/>
        <end position="207"/>
    </location>
</feature>